<accession>A0A8H3G828</accession>
<feature type="transmembrane region" description="Helical" evidence="3">
    <location>
        <begin position="176"/>
        <end position="194"/>
    </location>
</feature>
<feature type="transmembrane region" description="Helical" evidence="3">
    <location>
        <begin position="201"/>
        <end position="224"/>
    </location>
</feature>
<keyword evidence="6" id="KW-1185">Reference proteome</keyword>
<feature type="domain" description="Major facilitator superfamily (MFS) profile" evidence="4">
    <location>
        <begin position="140"/>
        <end position="327"/>
    </location>
</feature>
<dbReference type="OrthoDB" id="6499973at2759"/>
<feature type="transmembrane region" description="Helical" evidence="3">
    <location>
        <begin position="139"/>
        <end position="161"/>
    </location>
</feature>
<feature type="transmembrane region" description="Helical" evidence="3">
    <location>
        <begin position="230"/>
        <end position="249"/>
    </location>
</feature>
<dbReference type="GO" id="GO:0022857">
    <property type="term" value="F:transmembrane transporter activity"/>
    <property type="evidence" value="ECO:0007669"/>
    <property type="project" value="InterPro"/>
</dbReference>
<feature type="transmembrane region" description="Helical" evidence="3">
    <location>
        <begin position="270"/>
        <end position="290"/>
    </location>
</feature>
<dbReference type="InterPro" id="IPR036259">
    <property type="entry name" value="MFS_trans_sf"/>
</dbReference>
<comment type="similarity">
    <text evidence="2">Belongs to the major facilitator superfamily. Monocarboxylate porter (TC 2.A.1.13) family.</text>
</comment>
<dbReference type="Proteomes" id="UP000664521">
    <property type="component" value="Unassembled WGS sequence"/>
</dbReference>
<evidence type="ECO:0000313" key="6">
    <source>
        <dbReference type="Proteomes" id="UP000664521"/>
    </source>
</evidence>
<feature type="transmembrane region" description="Helical" evidence="3">
    <location>
        <begin position="34"/>
        <end position="55"/>
    </location>
</feature>
<sequence>MYDHGFLRSLVLAGSALVVFGLLFASFAHEYWELIVTQGLMVGLGGGLLFLPGLLGLSSHFHSRLALAQGIATSGGSLGGVIYPIVFSQLQPMIGFGWATRIIALIAASSLVIPAACMKKPPKTRERHPSLDLSAWRDASYSLFALAIFLGFVGFYVPYYYVQAYSSEKVAMSKSLAFYLLPILNAGAFFGRILPNLLVGFFGPLNTLIPFTITSATIALLFTFCRTTPSVIIFCALYGFFSSPLMSLVPNVVSKLCSKTDSFGTRLGMLFIPMSLGYLIGDPIAGIILGAGWVPLQVFCASTLLACAAVMLAVRVRLQGWTLTQPI</sequence>
<dbReference type="PROSITE" id="PS50850">
    <property type="entry name" value="MFS"/>
    <property type="match status" value="1"/>
</dbReference>
<reference evidence="5" key="1">
    <citation type="submission" date="2021-03" db="EMBL/GenBank/DDBJ databases">
        <authorList>
            <person name="Tagirdzhanova G."/>
        </authorList>
    </citation>
    <scope>NUCLEOTIDE SEQUENCE</scope>
</reference>
<feature type="transmembrane region" description="Helical" evidence="3">
    <location>
        <begin position="296"/>
        <end position="314"/>
    </location>
</feature>
<dbReference type="AlphaFoldDB" id="A0A8H3G828"/>
<protein>
    <recommendedName>
        <fullName evidence="4">Major facilitator superfamily (MFS) profile domain-containing protein</fullName>
    </recommendedName>
</protein>
<dbReference type="Gene3D" id="1.20.1250.20">
    <property type="entry name" value="MFS general substrate transporter like domains"/>
    <property type="match status" value="1"/>
</dbReference>
<name>A0A8H3G828_9LECA</name>
<dbReference type="EMBL" id="CAJPDS010000092">
    <property type="protein sequence ID" value="CAF9936524.1"/>
    <property type="molecule type" value="Genomic_DNA"/>
</dbReference>
<evidence type="ECO:0000256" key="2">
    <source>
        <dbReference type="ARBA" id="ARBA00006727"/>
    </source>
</evidence>
<dbReference type="Pfam" id="PF07690">
    <property type="entry name" value="MFS_1"/>
    <property type="match status" value="1"/>
</dbReference>
<feature type="transmembrane region" description="Helical" evidence="3">
    <location>
        <begin position="67"/>
        <end position="86"/>
    </location>
</feature>
<evidence type="ECO:0000256" key="1">
    <source>
        <dbReference type="ARBA" id="ARBA00004141"/>
    </source>
</evidence>
<evidence type="ECO:0000313" key="5">
    <source>
        <dbReference type="EMBL" id="CAF9936524.1"/>
    </source>
</evidence>
<organism evidence="5 6">
    <name type="scientific">Heterodermia speciosa</name>
    <dbReference type="NCBI Taxonomy" id="116794"/>
    <lineage>
        <taxon>Eukaryota</taxon>
        <taxon>Fungi</taxon>
        <taxon>Dikarya</taxon>
        <taxon>Ascomycota</taxon>
        <taxon>Pezizomycotina</taxon>
        <taxon>Lecanoromycetes</taxon>
        <taxon>OSLEUM clade</taxon>
        <taxon>Lecanoromycetidae</taxon>
        <taxon>Caliciales</taxon>
        <taxon>Physciaceae</taxon>
        <taxon>Heterodermia</taxon>
    </lineage>
</organism>
<feature type="transmembrane region" description="Helical" evidence="3">
    <location>
        <begin position="98"/>
        <end position="118"/>
    </location>
</feature>
<proteinExistence type="inferred from homology"/>
<feature type="transmembrane region" description="Helical" evidence="3">
    <location>
        <begin position="7"/>
        <end position="28"/>
    </location>
</feature>
<dbReference type="InterPro" id="IPR011701">
    <property type="entry name" value="MFS"/>
</dbReference>
<gene>
    <name evidence="5" type="ORF">HETSPECPRED_010365</name>
</gene>
<evidence type="ECO:0000259" key="4">
    <source>
        <dbReference type="PROSITE" id="PS50850"/>
    </source>
</evidence>
<dbReference type="PANTHER" id="PTHR11360">
    <property type="entry name" value="MONOCARBOXYLATE TRANSPORTER"/>
    <property type="match status" value="1"/>
</dbReference>
<comment type="subcellular location">
    <subcellularLocation>
        <location evidence="1">Membrane</location>
        <topology evidence="1">Multi-pass membrane protein</topology>
    </subcellularLocation>
</comment>
<keyword evidence="3" id="KW-0812">Transmembrane</keyword>
<dbReference type="InterPro" id="IPR050327">
    <property type="entry name" value="Proton-linked_MCT"/>
</dbReference>
<evidence type="ECO:0000256" key="3">
    <source>
        <dbReference type="SAM" id="Phobius"/>
    </source>
</evidence>
<keyword evidence="3" id="KW-1133">Transmembrane helix</keyword>
<dbReference type="InterPro" id="IPR020846">
    <property type="entry name" value="MFS_dom"/>
</dbReference>
<dbReference type="GO" id="GO:0016020">
    <property type="term" value="C:membrane"/>
    <property type="evidence" value="ECO:0007669"/>
    <property type="project" value="UniProtKB-SubCell"/>
</dbReference>
<keyword evidence="3" id="KW-0472">Membrane</keyword>
<dbReference type="SUPFAM" id="SSF103473">
    <property type="entry name" value="MFS general substrate transporter"/>
    <property type="match status" value="1"/>
</dbReference>
<dbReference type="PANTHER" id="PTHR11360:SF234">
    <property type="entry name" value="MFS-TYPE TRANSPORTER DBAD-RELATED"/>
    <property type="match status" value="1"/>
</dbReference>
<comment type="caution">
    <text evidence="5">The sequence shown here is derived from an EMBL/GenBank/DDBJ whole genome shotgun (WGS) entry which is preliminary data.</text>
</comment>